<feature type="transmembrane region" description="Helical" evidence="7">
    <location>
        <begin position="285"/>
        <end position="302"/>
    </location>
</feature>
<comment type="similarity">
    <text evidence="5">Belongs to the G-protein coupled receptor 1 family.</text>
</comment>
<dbReference type="PANTHER" id="PTHR45698:SF1">
    <property type="entry name" value="TRACE AMINE-ASSOCIATED RECEPTOR 13C-LIKE"/>
    <property type="match status" value="1"/>
</dbReference>
<feature type="domain" description="G-protein coupled receptors family 1 profile" evidence="8">
    <location>
        <begin position="40"/>
        <end position="342"/>
    </location>
</feature>
<evidence type="ECO:0000313" key="10">
    <source>
        <dbReference type="Proteomes" id="UP000230750"/>
    </source>
</evidence>
<feature type="transmembrane region" description="Helical" evidence="7">
    <location>
        <begin position="188"/>
        <end position="214"/>
    </location>
</feature>
<evidence type="ECO:0000256" key="7">
    <source>
        <dbReference type="SAM" id="Phobius"/>
    </source>
</evidence>
<dbReference type="InterPro" id="IPR000276">
    <property type="entry name" value="GPCR_Rhodpsn"/>
</dbReference>
<feature type="transmembrane region" description="Helical" evidence="7">
    <location>
        <begin position="60"/>
        <end position="82"/>
    </location>
</feature>
<dbReference type="Proteomes" id="UP000230750">
    <property type="component" value="Unassembled WGS sequence"/>
</dbReference>
<evidence type="ECO:0000256" key="3">
    <source>
        <dbReference type="ARBA" id="ARBA00022989"/>
    </source>
</evidence>
<dbReference type="GO" id="GO:0016020">
    <property type="term" value="C:membrane"/>
    <property type="evidence" value="ECO:0007669"/>
    <property type="project" value="UniProtKB-SubCell"/>
</dbReference>
<name>A0A2G8L3G3_STIJA</name>
<dbReference type="Pfam" id="PF00001">
    <property type="entry name" value="7tm_1"/>
    <property type="match status" value="1"/>
</dbReference>
<dbReference type="EMBL" id="MRZV01000234">
    <property type="protein sequence ID" value="PIK54803.1"/>
    <property type="molecule type" value="Genomic_DNA"/>
</dbReference>
<evidence type="ECO:0000256" key="6">
    <source>
        <dbReference type="SAM" id="MobiDB-lite"/>
    </source>
</evidence>
<evidence type="ECO:0000259" key="8">
    <source>
        <dbReference type="PROSITE" id="PS50262"/>
    </source>
</evidence>
<dbReference type="Gene3D" id="1.20.1070.10">
    <property type="entry name" value="Rhodopsin 7-helix transmembrane proteins"/>
    <property type="match status" value="1"/>
</dbReference>
<keyword evidence="2 5" id="KW-0812">Transmembrane</keyword>
<gene>
    <name evidence="9" type="ORF">BSL78_08325</name>
</gene>
<keyword evidence="4 7" id="KW-0472">Membrane</keyword>
<comment type="caution">
    <text evidence="9">The sequence shown here is derived from an EMBL/GenBank/DDBJ whole genome shotgun (WGS) entry which is preliminary data.</text>
</comment>
<dbReference type="PANTHER" id="PTHR45698">
    <property type="entry name" value="TRACE AMINE-ASSOCIATED RECEPTOR 19N-RELATED"/>
    <property type="match status" value="1"/>
</dbReference>
<evidence type="ECO:0000256" key="4">
    <source>
        <dbReference type="ARBA" id="ARBA00023136"/>
    </source>
</evidence>
<reference evidence="9 10" key="1">
    <citation type="journal article" date="2017" name="PLoS Biol.">
        <title>The sea cucumber genome provides insights into morphological evolution and visceral regeneration.</title>
        <authorList>
            <person name="Zhang X."/>
            <person name="Sun L."/>
            <person name="Yuan J."/>
            <person name="Sun Y."/>
            <person name="Gao Y."/>
            <person name="Zhang L."/>
            <person name="Li S."/>
            <person name="Dai H."/>
            <person name="Hamel J.F."/>
            <person name="Liu C."/>
            <person name="Yu Y."/>
            <person name="Liu S."/>
            <person name="Lin W."/>
            <person name="Guo K."/>
            <person name="Jin S."/>
            <person name="Xu P."/>
            <person name="Storey K.B."/>
            <person name="Huan P."/>
            <person name="Zhang T."/>
            <person name="Zhou Y."/>
            <person name="Zhang J."/>
            <person name="Lin C."/>
            <person name="Li X."/>
            <person name="Xing L."/>
            <person name="Huo D."/>
            <person name="Sun M."/>
            <person name="Wang L."/>
            <person name="Mercier A."/>
            <person name="Li F."/>
            <person name="Yang H."/>
            <person name="Xiang J."/>
        </authorList>
    </citation>
    <scope>NUCLEOTIDE SEQUENCE [LARGE SCALE GENOMIC DNA]</scope>
    <source>
        <strain evidence="9">Shaxun</strain>
        <tissue evidence="9">Muscle</tissue>
    </source>
</reference>
<feature type="transmembrane region" description="Helical" evidence="7">
    <location>
        <begin position="146"/>
        <end position="168"/>
    </location>
</feature>
<dbReference type="GO" id="GO:0004930">
    <property type="term" value="F:G protein-coupled receptor activity"/>
    <property type="evidence" value="ECO:0007669"/>
    <property type="project" value="UniProtKB-KW"/>
</dbReference>
<keyword evidence="3 7" id="KW-1133">Transmembrane helix</keyword>
<feature type="transmembrane region" description="Helical" evidence="7">
    <location>
        <begin position="322"/>
        <end position="344"/>
    </location>
</feature>
<comment type="subcellular location">
    <subcellularLocation>
        <location evidence="1">Membrane</location>
    </subcellularLocation>
</comment>
<organism evidence="9 10">
    <name type="scientific">Stichopus japonicus</name>
    <name type="common">Sea cucumber</name>
    <dbReference type="NCBI Taxonomy" id="307972"/>
    <lineage>
        <taxon>Eukaryota</taxon>
        <taxon>Metazoa</taxon>
        <taxon>Echinodermata</taxon>
        <taxon>Eleutherozoa</taxon>
        <taxon>Echinozoa</taxon>
        <taxon>Holothuroidea</taxon>
        <taxon>Aspidochirotacea</taxon>
        <taxon>Aspidochirotida</taxon>
        <taxon>Stichopodidae</taxon>
        <taxon>Apostichopus</taxon>
    </lineage>
</organism>
<dbReference type="InterPro" id="IPR017452">
    <property type="entry name" value="GPCR_Rhodpsn_7TM"/>
</dbReference>
<sequence length="380" mass="43122">MSENSFPTTQPGMDNPPALSVSDIITVTIYSVIGIIGVIGNLLVLVVFRLLKSRKSQVNSFILNQALADFTTSLLLITFGLTRIIRHQINHTGGFGEFLCRFWWSRFFVFSCFAVSTFNLTAMSVERFIAVVLPLKYPFIFTKRRTYSIILVVWLIAPGMQWIFPIALYELDKETNSCEFQASWSFQVAGAISGVFLFLWEYFVPVTFMLIAYISILKTLKRKEVQIQGLSQTKTENTPSAQTASSVLPTRQKGIRFNVENDSNDDKRTKAPKPKATSAQVRRRNVTITLFIMFLVYVICWTPNQLTFLQFNLGGALDFNGAWYHITVFMAFLNTCVNPIIYALKHKQFQKGMKEIFRCYGNRVDQSSILSNSVSGTAVD</sequence>
<protein>
    <submittedName>
        <fullName evidence="9">Putative galanin receptor type 1-like</fullName>
    </submittedName>
</protein>
<evidence type="ECO:0000256" key="2">
    <source>
        <dbReference type="ARBA" id="ARBA00022692"/>
    </source>
</evidence>
<dbReference type="AlphaFoldDB" id="A0A2G8L3G3"/>
<dbReference type="PROSITE" id="PS50262">
    <property type="entry name" value="G_PROTEIN_RECEP_F1_2"/>
    <property type="match status" value="1"/>
</dbReference>
<evidence type="ECO:0000256" key="1">
    <source>
        <dbReference type="ARBA" id="ARBA00004370"/>
    </source>
</evidence>
<dbReference type="PROSITE" id="PS00237">
    <property type="entry name" value="G_PROTEIN_RECEP_F1_1"/>
    <property type="match status" value="1"/>
</dbReference>
<keyword evidence="10" id="KW-1185">Reference proteome</keyword>
<feature type="transmembrane region" description="Helical" evidence="7">
    <location>
        <begin position="24"/>
        <end position="48"/>
    </location>
</feature>
<accession>A0A2G8L3G3</accession>
<dbReference type="PRINTS" id="PR00237">
    <property type="entry name" value="GPCRRHODOPSN"/>
</dbReference>
<keyword evidence="5" id="KW-0297">G-protein coupled receptor</keyword>
<feature type="region of interest" description="Disordered" evidence="6">
    <location>
        <begin position="259"/>
        <end position="278"/>
    </location>
</feature>
<evidence type="ECO:0000256" key="5">
    <source>
        <dbReference type="RuleBase" id="RU000688"/>
    </source>
</evidence>
<keyword evidence="5" id="KW-0807">Transducer</keyword>
<keyword evidence="5 9" id="KW-0675">Receptor</keyword>
<evidence type="ECO:0000313" key="9">
    <source>
        <dbReference type="EMBL" id="PIK54803.1"/>
    </source>
</evidence>
<feature type="transmembrane region" description="Helical" evidence="7">
    <location>
        <begin position="102"/>
        <end position="125"/>
    </location>
</feature>
<dbReference type="CDD" id="cd00637">
    <property type="entry name" value="7tm_classA_rhodopsin-like"/>
    <property type="match status" value="1"/>
</dbReference>
<dbReference type="OrthoDB" id="10037617at2759"/>
<proteinExistence type="inferred from homology"/>
<dbReference type="SUPFAM" id="SSF81321">
    <property type="entry name" value="Family A G protein-coupled receptor-like"/>
    <property type="match status" value="1"/>
</dbReference>
<dbReference type="STRING" id="307972.A0A2G8L3G3"/>